<reference evidence="1 2" key="1">
    <citation type="journal article" date="2016" name="Nat. Commun.">
        <title>Thousands of microbial genomes shed light on interconnected biogeochemical processes in an aquifer system.</title>
        <authorList>
            <person name="Anantharaman K."/>
            <person name="Brown C.T."/>
            <person name="Hug L.A."/>
            <person name="Sharon I."/>
            <person name="Castelle C.J."/>
            <person name="Probst A.J."/>
            <person name="Thomas B.C."/>
            <person name="Singh A."/>
            <person name="Wilkins M.J."/>
            <person name="Karaoz U."/>
            <person name="Brodie E.L."/>
            <person name="Williams K.H."/>
            <person name="Hubbard S.S."/>
            <person name="Banfield J.F."/>
        </authorList>
    </citation>
    <scope>NUCLEOTIDE SEQUENCE [LARGE SCALE GENOMIC DNA]</scope>
</reference>
<dbReference type="STRING" id="1802165.A3F94_01965"/>
<dbReference type="EMBL" id="MHOK01000019">
    <property type="protein sequence ID" value="OGZ61691.1"/>
    <property type="molecule type" value="Genomic_DNA"/>
</dbReference>
<organism evidence="1 2">
    <name type="scientific">Candidatus Spechtbacteria bacterium RIFCSPLOWO2_12_FULL_38_22</name>
    <dbReference type="NCBI Taxonomy" id="1802165"/>
    <lineage>
        <taxon>Bacteria</taxon>
        <taxon>Candidatus Spechtiibacteriota</taxon>
    </lineage>
</organism>
<accession>A0A1G2HHH1</accession>
<proteinExistence type="predicted"/>
<protein>
    <submittedName>
        <fullName evidence="1">Uncharacterized protein</fullName>
    </submittedName>
</protein>
<evidence type="ECO:0000313" key="2">
    <source>
        <dbReference type="Proteomes" id="UP000176770"/>
    </source>
</evidence>
<dbReference type="AlphaFoldDB" id="A0A1G2HHH1"/>
<dbReference type="Proteomes" id="UP000176770">
    <property type="component" value="Unassembled WGS sequence"/>
</dbReference>
<gene>
    <name evidence="1" type="ORF">A3F94_01965</name>
</gene>
<evidence type="ECO:0000313" key="1">
    <source>
        <dbReference type="EMBL" id="OGZ61691.1"/>
    </source>
</evidence>
<comment type="caution">
    <text evidence="1">The sequence shown here is derived from an EMBL/GenBank/DDBJ whole genome shotgun (WGS) entry which is preliminary data.</text>
</comment>
<name>A0A1G2HHH1_9BACT</name>
<sequence length="99" mass="11507">MLFLLGARRKVEPMSWRHVMAKVCFERGCVKKRIPAQYVQSHADWHARGQTTRGSRNARLARAEARALQQVWADADPIAVVAETPRKGFLDRMKNFFRR</sequence>